<organism evidence="3 4">
    <name type="scientific">Linnemannia gamsii</name>
    <dbReference type="NCBI Taxonomy" id="64522"/>
    <lineage>
        <taxon>Eukaryota</taxon>
        <taxon>Fungi</taxon>
        <taxon>Fungi incertae sedis</taxon>
        <taxon>Mucoromycota</taxon>
        <taxon>Mortierellomycotina</taxon>
        <taxon>Mortierellomycetes</taxon>
        <taxon>Mortierellales</taxon>
        <taxon>Mortierellaceae</taxon>
        <taxon>Linnemannia</taxon>
    </lineage>
</organism>
<feature type="region of interest" description="Disordered" evidence="1">
    <location>
        <begin position="143"/>
        <end position="229"/>
    </location>
</feature>
<proteinExistence type="predicted"/>
<feature type="non-terminal residue" evidence="3">
    <location>
        <position position="257"/>
    </location>
</feature>
<keyword evidence="4" id="KW-1185">Reference proteome</keyword>
<accession>A0A9P6QSA4</accession>
<feature type="chain" id="PRO_5040452596" evidence="2">
    <location>
        <begin position="24"/>
        <end position="257"/>
    </location>
</feature>
<name>A0A9P6QSA4_9FUNG</name>
<feature type="compositionally biased region" description="Basic residues" evidence="1">
    <location>
        <begin position="40"/>
        <end position="68"/>
    </location>
</feature>
<dbReference type="OrthoDB" id="2447580at2759"/>
<keyword evidence="2" id="KW-0732">Signal</keyword>
<gene>
    <name evidence="3" type="ORF">BGZ97_008110</name>
</gene>
<feature type="compositionally biased region" description="Acidic residues" evidence="1">
    <location>
        <begin position="158"/>
        <end position="187"/>
    </location>
</feature>
<evidence type="ECO:0000313" key="3">
    <source>
        <dbReference type="EMBL" id="KAG0284640.1"/>
    </source>
</evidence>
<dbReference type="EMBL" id="JAAAIN010003662">
    <property type="protein sequence ID" value="KAG0284640.1"/>
    <property type="molecule type" value="Genomic_DNA"/>
</dbReference>
<comment type="caution">
    <text evidence="3">The sequence shown here is derived from an EMBL/GenBank/DDBJ whole genome shotgun (WGS) entry which is preliminary data.</text>
</comment>
<evidence type="ECO:0000256" key="2">
    <source>
        <dbReference type="SAM" id="SignalP"/>
    </source>
</evidence>
<dbReference type="AlphaFoldDB" id="A0A9P6QSA4"/>
<feature type="compositionally biased region" description="Basic residues" evidence="1">
    <location>
        <begin position="194"/>
        <end position="229"/>
    </location>
</feature>
<protein>
    <submittedName>
        <fullName evidence="3">Uncharacterized protein</fullName>
    </submittedName>
</protein>
<feature type="region of interest" description="Disordered" evidence="1">
    <location>
        <begin position="32"/>
        <end position="69"/>
    </location>
</feature>
<feature type="signal peptide" evidence="2">
    <location>
        <begin position="1"/>
        <end position="23"/>
    </location>
</feature>
<evidence type="ECO:0000313" key="4">
    <source>
        <dbReference type="Proteomes" id="UP000823405"/>
    </source>
</evidence>
<reference evidence="3" key="1">
    <citation type="journal article" date="2020" name="Fungal Divers.">
        <title>Resolving the Mortierellaceae phylogeny through synthesis of multi-gene phylogenetics and phylogenomics.</title>
        <authorList>
            <person name="Vandepol N."/>
            <person name="Liber J."/>
            <person name="Desiro A."/>
            <person name="Na H."/>
            <person name="Kennedy M."/>
            <person name="Barry K."/>
            <person name="Grigoriev I.V."/>
            <person name="Miller A.N."/>
            <person name="O'Donnell K."/>
            <person name="Stajich J.E."/>
            <person name="Bonito G."/>
        </authorList>
    </citation>
    <scope>NUCLEOTIDE SEQUENCE</scope>
    <source>
        <strain evidence="3">NVP60</strain>
    </source>
</reference>
<evidence type="ECO:0000256" key="1">
    <source>
        <dbReference type="SAM" id="MobiDB-lite"/>
    </source>
</evidence>
<sequence length="257" mass="28358">MKFLAPKLVIATAIALVAGLATAQQAEFQNPGDFVAAHNGGHHGHHHHYHGHHGHYRKPHHKWPHHKGPKPEICNQIDLVCKGAVIDSIACRPPKAIASPDGTPYYEKTKMCNKANCKKIASVTYVKLNGPCSPKPSECAAALGNEYPPTETDTGEIITEEEDEDDNDDDDDEPEAEESNVDIADDSFEGRNNGGRRHHHKNHGHHHHKKGGRQHHKQKPHHYKSKKHPWAGLCTSTGPVCGSELFGCDYIPSALYN</sequence>
<dbReference type="Proteomes" id="UP000823405">
    <property type="component" value="Unassembled WGS sequence"/>
</dbReference>